<reference evidence="1 2" key="1">
    <citation type="journal article" date="2017" name="ISME J.">
        <title>Grape pomace compost harbors organohalide-respiring Dehalogenimonas species with novel reductive dehalogenase genes.</title>
        <authorList>
            <person name="Yang Y."/>
            <person name="Higgins S.A."/>
            <person name="Yan J."/>
            <person name="Simsir B."/>
            <person name="Chourey K."/>
            <person name="Iyer R."/>
            <person name="Hettich R.L."/>
            <person name="Baldwin B."/>
            <person name="Ogles D.M."/>
            <person name="Loffler F.E."/>
        </authorList>
    </citation>
    <scope>NUCLEOTIDE SEQUENCE [LARGE SCALE GENOMIC DNA]</scope>
    <source>
        <strain evidence="1 2">GP</strain>
    </source>
</reference>
<dbReference type="RefSeq" id="WP_102330912.1">
    <property type="nucleotide sequence ID" value="NZ_CP058566.2"/>
</dbReference>
<sequence length="84" mass="9009">MADETMVGTVSDYFSHLGVAGIDLIDSLKKGDRIHIEGHTTDLAQTVESMQIDREEVAAAGAGQSVGIKVLERVRPGDRVFIIA</sequence>
<protein>
    <submittedName>
        <fullName evidence="1">Translation elongation factor-like protein</fullName>
    </submittedName>
</protein>
<name>A0A2P5P6H4_9CHLR</name>
<dbReference type="SUPFAM" id="SSF50447">
    <property type="entry name" value="Translation proteins"/>
    <property type="match status" value="1"/>
</dbReference>
<keyword evidence="2" id="KW-1185">Reference proteome</keyword>
<dbReference type="AlphaFoldDB" id="A0A2P5P6H4"/>
<dbReference type="GO" id="GO:0003746">
    <property type="term" value="F:translation elongation factor activity"/>
    <property type="evidence" value="ECO:0007669"/>
    <property type="project" value="UniProtKB-KW"/>
</dbReference>
<accession>A0A2P5P6H4</accession>
<dbReference type="Proteomes" id="UP000235653">
    <property type="component" value="Unassembled WGS sequence"/>
</dbReference>
<evidence type="ECO:0000313" key="2">
    <source>
        <dbReference type="Proteomes" id="UP000235653"/>
    </source>
</evidence>
<dbReference type="Gene3D" id="2.40.30.10">
    <property type="entry name" value="Translation factors"/>
    <property type="match status" value="1"/>
</dbReference>
<comment type="caution">
    <text evidence="1">The sequence shown here is derived from an EMBL/GenBank/DDBJ whole genome shotgun (WGS) entry which is preliminary data.</text>
</comment>
<gene>
    <name evidence="1" type="ORF">JP09_006280</name>
</gene>
<proteinExistence type="predicted"/>
<dbReference type="InterPro" id="IPR009000">
    <property type="entry name" value="Transl_B-barrel_sf"/>
</dbReference>
<dbReference type="OrthoDB" id="165237at2"/>
<organism evidence="1 2">
    <name type="scientific">Dehalogenimonas etheniformans</name>
    <dbReference type="NCBI Taxonomy" id="1536648"/>
    <lineage>
        <taxon>Bacteria</taxon>
        <taxon>Bacillati</taxon>
        <taxon>Chloroflexota</taxon>
        <taxon>Dehalococcoidia</taxon>
        <taxon>Dehalococcoidales</taxon>
        <taxon>Dehalococcoidaceae</taxon>
        <taxon>Dehalogenimonas</taxon>
    </lineage>
</organism>
<dbReference type="EMBL" id="JQAN02000010">
    <property type="protein sequence ID" value="PPD57902.1"/>
    <property type="molecule type" value="Genomic_DNA"/>
</dbReference>
<evidence type="ECO:0000313" key="1">
    <source>
        <dbReference type="EMBL" id="PPD57902.1"/>
    </source>
</evidence>